<protein>
    <submittedName>
        <fullName evidence="2">Uncharacterized protein</fullName>
    </submittedName>
</protein>
<accession>A0ABP0WCA3</accession>
<organism evidence="2 3">
    <name type="scientific">Sphagnum jensenii</name>
    <dbReference type="NCBI Taxonomy" id="128206"/>
    <lineage>
        <taxon>Eukaryota</taxon>
        <taxon>Viridiplantae</taxon>
        <taxon>Streptophyta</taxon>
        <taxon>Embryophyta</taxon>
        <taxon>Bryophyta</taxon>
        <taxon>Sphagnophytina</taxon>
        <taxon>Sphagnopsida</taxon>
        <taxon>Sphagnales</taxon>
        <taxon>Sphagnaceae</taxon>
        <taxon>Sphagnum</taxon>
    </lineage>
</organism>
<gene>
    <name evidence="2" type="ORF">CSSPJE1EN1_LOCUS9949</name>
</gene>
<feature type="compositionally biased region" description="Polar residues" evidence="1">
    <location>
        <begin position="108"/>
        <end position="119"/>
    </location>
</feature>
<keyword evidence="3" id="KW-1185">Reference proteome</keyword>
<sequence length="218" mass="24259">MPDKGKSCYKGTDHTTVFSHATIVILDLLSRLLETNVELGDKLGEAINLLRKLEAECNWSGGNENGSTSRSMHLLYHLLSYNWKSGERLEEMIGLLRKRDAGHRQTDGNENASTSGREGANLEQSVLNCLLKGMPSNYNPELIPVIPEYLPQEPCLANSQGTEEGEQNTPGVYDWNETHMLEDSEECCLKIYLAQAKKELTQMEEDAPTPESEDGMVG</sequence>
<feature type="region of interest" description="Disordered" evidence="1">
    <location>
        <begin position="100"/>
        <end position="119"/>
    </location>
</feature>
<evidence type="ECO:0000313" key="3">
    <source>
        <dbReference type="Proteomes" id="UP001497444"/>
    </source>
</evidence>
<evidence type="ECO:0000256" key="1">
    <source>
        <dbReference type="SAM" id="MobiDB-lite"/>
    </source>
</evidence>
<name>A0ABP0WCA3_9BRYO</name>
<proteinExistence type="predicted"/>
<dbReference type="Proteomes" id="UP001497444">
    <property type="component" value="Chromosome 16"/>
</dbReference>
<evidence type="ECO:0000313" key="2">
    <source>
        <dbReference type="EMBL" id="CAK9264471.1"/>
    </source>
</evidence>
<dbReference type="EMBL" id="OZ020111">
    <property type="protein sequence ID" value="CAK9264471.1"/>
    <property type="molecule type" value="Genomic_DNA"/>
</dbReference>
<reference evidence="2" key="1">
    <citation type="submission" date="2024-02" db="EMBL/GenBank/DDBJ databases">
        <authorList>
            <consortium name="ELIXIR-Norway"/>
            <consortium name="Elixir Norway"/>
        </authorList>
    </citation>
    <scope>NUCLEOTIDE SEQUENCE</scope>
</reference>